<dbReference type="AlphaFoldDB" id="A0A1G6XDK3"/>
<name>A0A1G6XDK3_9PROT</name>
<evidence type="ECO:0000313" key="1">
    <source>
        <dbReference type="EMBL" id="SDD76248.1"/>
    </source>
</evidence>
<gene>
    <name evidence="1" type="ORF">SAMN04487779_101223</name>
</gene>
<reference evidence="1 2" key="1">
    <citation type="submission" date="2016-10" db="EMBL/GenBank/DDBJ databases">
        <authorList>
            <person name="de Groot N.N."/>
        </authorList>
    </citation>
    <scope>NUCLEOTIDE SEQUENCE [LARGE SCALE GENOMIC DNA]</scope>
    <source>
        <strain evidence="1 2">CPCC 100156</strain>
    </source>
</reference>
<protein>
    <submittedName>
        <fullName evidence="1">Uncharacterized protein</fullName>
    </submittedName>
</protein>
<evidence type="ECO:0000313" key="2">
    <source>
        <dbReference type="Proteomes" id="UP000198925"/>
    </source>
</evidence>
<organism evidence="1 2">
    <name type="scientific">Belnapia rosea</name>
    <dbReference type="NCBI Taxonomy" id="938405"/>
    <lineage>
        <taxon>Bacteria</taxon>
        <taxon>Pseudomonadati</taxon>
        <taxon>Pseudomonadota</taxon>
        <taxon>Alphaproteobacteria</taxon>
        <taxon>Acetobacterales</taxon>
        <taxon>Roseomonadaceae</taxon>
        <taxon>Belnapia</taxon>
    </lineage>
</organism>
<dbReference type="Proteomes" id="UP000198925">
    <property type="component" value="Unassembled WGS sequence"/>
</dbReference>
<keyword evidence="2" id="KW-1185">Reference proteome</keyword>
<proteinExistence type="predicted"/>
<dbReference type="EMBL" id="FMZX01000012">
    <property type="protein sequence ID" value="SDD76248.1"/>
    <property type="molecule type" value="Genomic_DNA"/>
</dbReference>
<sequence>MDQGHSRVELLQLFADSQEFIHKILLLIDGGITFA</sequence>
<accession>A0A1G6XDK3</accession>